<dbReference type="Proteomes" id="UP000317078">
    <property type="component" value="Unassembled WGS sequence"/>
</dbReference>
<evidence type="ECO:0000313" key="1">
    <source>
        <dbReference type="EMBL" id="TPG37938.1"/>
    </source>
</evidence>
<keyword evidence="2" id="KW-1185">Reference proteome</keyword>
<evidence type="ECO:0000313" key="2">
    <source>
        <dbReference type="Proteomes" id="UP000317078"/>
    </source>
</evidence>
<comment type="caution">
    <text evidence="1">The sequence shown here is derived from an EMBL/GenBank/DDBJ whole genome shotgun (WGS) entry which is preliminary data.</text>
</comment>
<dbReference type="AlphaFoldDB" id="A0A502EJQ7"/>
<reference evidence="1 2" key="1">
    <citation type="journal article" date="2019" name="Environ. Microbiol.">
        <title>Species interactions and distinct microbial communities in high Arctic permafrost affected cryosols are associated with the CH4 and CO2 gas fluxes.</title>
        <authorList>
            <person name="Altshuler I."/>
            <person name="Hamel J."/>
            <person name="Turney S."/>
            <person name="Magnuson E."/>
            <person name="Levesque R."/>
            <person name="Greer C."/>
            <person name="Whyte L.G."/>
        </authorList>
    </citation>
    <scope>NUCLEOTIDE SEQUENCE [LARGE SCALE GENOMIC DNA]</scope>
    <source>
        <strain evidence="1 2">S9.3B</strain>
    </source>
</reference>
<accession>A0A502EJQ7</accession>
<dbReference type="EMBL" id="RCZP01000083">
    <property type="protein sequence ID" value="TPG37938.1"/>
    <property type="molecule type" value="Genomic_DNA"/>
</dbReference>
<proteinExistence type="predicted"/>
<gene>
    <name evidence="1" type="ORF">EAH89_29770</name>
</gene>
<name>A0A502EJQ7_9PROT</name>
<protein>
    <submittedName>
        <fullName evidence="1">Uncharacterized protein</fullName>
    </submittedName>
</protein>
<organism evidence="1 2">
    <name type="scientific">Muricoccus nepalensis</name>
    <dbReference type="NCBI Taxonomy" id="1854500"/>
    <lineage>
        <taxon>Bacteria</taxon>
        <taxon>Pseudomonadati</taxon>
        <taxon>Pseudomonadota</taxon>
        <taxon>Alphaproteobacteria</taxon>
        <taxon>Acetobacterales</taxon>
        <taxon>Roseomonadaceae</taxon>
        <taxon>Muricoccus</taxon>
    </lineage>
</organism>
<sequence length="60" mass="6257">MPMLAPGIQILVYGFSKGLTLQPELGFIAVPVTGPGFFPELGADRRIGVNMVNRCGAPAA</sequence>